<dbReference type="Proteomes" id="UP000724874">
    <property type="component" value="Unassembled WGS sequence"/>
</dbReference>
<dbReference type="PANTHER" id="PTHR21052">
    <property type="entry name" value="SPERMATOGENESIS ASSOCIATED 11-RELATED"/>
    <property type="match status" value="1"/>
</dbReference>
<feature type="domain" description="Alpha-ketoglutarate-dependent dioxygenase AlkB-like" evidence="1">
    <location>
        <begin position="34"/>
        <end position="237"/>
    </location>
</feature>
<accession>A0A9P5NK04</accession>
<dbReference type="GO" id="GO:0006974">
    <property type="term" value="P:DNA damage response"/>
    <property type="evidence" value="ECO:0007669"/>
    <property type="project" value="InterPro"/>
</dbReference>
<dbReference type="GO" id="GO:0006631">
    <property type="term" value="P:fatty acid metabolic process"/>
    <property type="evidence" value="ECO:0007669"/>
    <property type="project" value="TreeGrafter"/>
</dbReference>
<name>A0A9P5NK04_GYMJU</name>
<gene>
    <name evidence="2" type="ORF">CPB84DRAFT_1683817</name>
</gene>
<dbReference type="GO" id="GO:0005759">
    <property type="term" value="C:mitochondrial matrix"/>
    <property type="evidence" value="ECO:0007669"/>
    <property type="project" value="TreeGrafter"/>
</dbReference>
<dbReference type="EMBL" id="JADNYJ010000078">
    <property type="protein sequence ID" value="KAF8889760.1"/>
    <property type="molecule type" value="Genomic_DNA"/>
</dbReference>
<proteinExistence type="predicted"/>
<evidence type="ECO:0000313" key="2">
    <source>
        <dbReference type="EMBL" id="KAF8889760.1"/>
    </source>
</evidence>
<dbReference type="InterPro" id="IPR027450">
    <property type="entry name" value="AlkB-like"/>
</dbReference>
<reference evidence="2" key="1">
    <citation type="submission" date="2020-11" db="EMBL/GenBank/DDBJ databases">
        <authorList>
            <consortium name="DOE Joint Genome Institute"/>
            <person name="Ahrendt S."/>
            <person name="Riley R."/>
            <person name="Andreopoulos W."/>
            <person name="LaButti K."/>
            <person name="Pangilinan J."/>
            <person name="Ruiz-duenas F.J."/>
            <person name="Barrasa J.M."/>
            <person name="Sanchez-Garcia M."/>
            <person name="Camarero S."/>
            <person name="Miyauchi S."/>
            <person name="Serrano A."/>
            <person name="Linde D."/>
            <person name="Babiker R."/>
            <person name="Drula E."/>
            <person name="Ayuso-Fernandez I."/>
            <person name="Pacheco R."/>
            <person name="Padilla G."/>
            <person name="Ferreira P."/>
            <person name="Barriuso J."/>
            <person name="Kellner H."/>
            <person name="Castanera R."/>
            <person name="Alfaro M."/>
            <person name="Ramirez L."/>
            <person name="Pisabarro A.G."/>
            <person name="Kuo A."/>
            <person name="Tritt A."/>
            <person name="Lipzen A."/>
            <person name="He G."/>
            <person name="Yan M."/>
            <person name="Ng V."/>
            <person name="Cullen D."/>
            <person name="Martin F."/>
            <person name="Rosso M.-N."/>
            <person name="Henrissat B."/>
            <person name="Hibbett D."/>
            <person name="Martinez A.T."/>
            <person name="Grigoriev I.V."/>
        </authorList>
    </citation>
    <scope>NUCLEOTIDE SEQUENCE</scope>
    <source>
        <strain evidence="2">AH 44721</strain>
    </source>
</reference>
<dbReference type="Pfam" id="PF13532">
    <property type="entry name" value="2OG-FeII_Oxy_2"/>
    <property type="match status" value="1"/>
</dbReference>
<keyword evidence="3" id="KW-1185">Reference proteome</keyword>
<evidence type="ECO:0000313" key="3">
    <source>
        <dbReference type="Proteomes" id="UP000724874"/>
    </source>
</evidence>
<sequence length="244" mass="28333">MARLCRSLALPNISAAPRYSKRYSSQSPTYPQGFIFWPKYFSMAEQRTLLAASLHKLDTSEMRHMRKRRRDWWDSRMRELKTSSDLHTRPIDYFFAPDDMYEFQEGHYDGVIHHFREAHLPSWPIEKYDGLLAILDRLHLLCPTMDIQTHVLHLASHGYIGMHVDNIDASGSWILGVSLGDERVLKMKAANGDSEFYLNLPSGSVYLQRDYVRYNYLHGVGKRAKSGSGQRLSIMIRVRLLSII</sequence>
<dbReference type="PANTHER" id="PTHR21052:SF0">
    <property type="entry name" value="ALPHA-KETOGLUTARATE-DEPENDENT DIOXYGENASE ALKB HOMOLOG 7, MITOCHONDRIAL"/>
    <property type="match status" value="1"/>
</dbReference>
<protein>
    <recommendedName>
        <fullName evidence="1">Alpha-ketoglutarate-dependent dioxygenase AlkB-like domain-containing protein</fullName>
    </recommendedName>
</protein>
<dbReference type="SUPFAM" id="SSF51197">
    <property type="entry name" value="Clavaminate synthase-like"/>
    <property type="match status" value="1"/>
</dbReference>
<evidence type="ECO:0000259" key="1">
    <source>
        <dbReference type="Pfam" id="PF13532"/>
    </source>
</evidence>
<organism evidence="2 3">
    <name type="scientific">Gymnopilus junonius</name>
    <name type="common">Spectacular rustgill mushroom</name>
    <name type="synonym">Gymnopilus spectabilis subsp. junonius</name>
    <dbReference type="NCBI Taxonomy" id="109634"/>
    <lineage>
        <taxon>Eukaryota</taxon>
        <taxon>Fungi</taxon>
        <taxon>Dikarya</taxon>
        <taxon>Basidiomycota</taxon>
        <taxon>Agaricomycotina</taxon>
        <taxon>Agaricomycetes</taxon>
        <taxon>Agaricomycetidae</taxon>
        <taxon>Agaricales</taxon>
        <taxon>Agaricineae</taxon>
        <taxon>Hymenogastraceae</taxon>
        <taxon>Gymnopilus</taxon>
    </lineage>
</organism>
<dbReference type="GO" id="GO:0016706">
    <property type="term" value="F:2-oxoglutarate-dependent dioxygenase activity"/>
    <property type="evidence" value="ECO:0007669"/>
    <property type="project" value="TreeGrafter"/>
</dbReference>
<dbReference type="OrthoDB" id="28127at2759"/>
<dbReference type="InterPro" id="IPR037151">
    <property type="entry name" value="AlkB-like_sf"/>
</dbReference>
<dbReference type="InterPro" id="IPR032870">
    <property type="entry name" value="ALKBH7-like"/>
</dbReference>
<comment type="caution">
    <text evidence="2">The sequence shown here is derived from an EMBL/GenBank/DDBJ whole genome shotgun (WGS) entry which is preliminary data.</text>
</comment>
<dbReference type="Gene3D" id="2.60.120.590">
    <property type="entry name" value="Alpha-ketoglutarate-dependent dioxygenase AlkB-like"/>
    <property type="match status" value="1"/>
</dbReference>
<dbReference type="AlphaFoldDB" id="A0A9P5NK04"/>